<evidence type="ECO:0000313" key="1">
    <source>
        <dbReference type="EMBL" id="GJT88851.1"/>
    </source>
</evidence>
<gene>
    <name evidence="1" type="ORF">Tco_1070568</name>
</gene>
<organism evidence="1 2">
    <name type="scientific">Tanacetum coccineum</name>
    <dbReference type="NCBI Taxonomy" id="301880"/>
    <lineage>
        <taxon>Eukaryota</taxon>
        <taxon>Viridiplantae</taxon>
        <taxon>Streptophyta</taxon>
        <taxon>Embryophyta</taxon>
        <taxon>Tracheophyta</taxon>
        <taxon>Spermatophyta</taxon>
        <taxon>Magnoliopsida</taxon>
        <taxon>eudicotyledons</taxon>
        <taxon>Gunneridae</taxon>
        <taxon>Pentapetalae</taxon>
        <taxon>asterids</taxon>
        <taxon>campanulids</taxon>
        <taxon>Asterales</taxon>
        <taxon>Asteraceae</taxon>
        <taxon>Asteroideae</taxon>
        <taxon>Anthemideae</taxon>
        <taxon>Anthemidinae</taxon>
        <taxon>Tanacetum</taxon>
    </lineage>
</organism>
<dbReference type="EMBL" id="BQNB010019769">
    <property type="protein sequence ID" value="GJT88851.1"/>
    <property type="molecule type" value="Genomic_DNA"/>
</dbReference>
<keyword evidence="2" id="KW-1185">Reference proteome</keyword>
<dbReference type="Proteomes" id="UP001151760">
    <property type="component" value="Unassembled WGS sequence"/>
</dbReference>
<comment type="caution">
    <text evidence="1">The sequence shown here is derived from an EMBL/GenBank/DDBJ whole genome shotgun (WGS) entry which is preliminary data.</text>
</comment>
<sequence length="308" mass="35824">MTLAASTPTDKSLKEFDELMSTPIDFSAFIMNGLNISNLTQKTLLGPAFRLLKGTRKNYAELEYDFKECYKALSEKLDWENPKGRDYPFDLSKPLPLITRGKHQRVPFEFFINNDLKYLQGGISTMTYTTSTTKTKAAQYDLPGIEDMVPNIWSRVKVSYDKYTLWGISHWREKRKSFYAFARGMQSRGDVYSTNRILVVTYVSVMRKDRYGYLEEIVVRRADNVLYRFKEDDFPRLRINDIEDMLILVVQNRLSNLSGDDVADFAIALRVYTRSLVIQKRIKDLQLGVESYQKKINVTKPDTTRSDL</sequence>
<reference evidence="1" key="1">
    <citation type="journal article" date="2022" name="Int. J. Mol. Sci.">
        <title>Draft Genome of Tanacetum Coccineum: Genomic Comparison of Closely Related Tanacetum-Family Plants.</title>
        <authorList>
            <person name="Yamashiro T."/>
            <person name="Shiraishi A."/>
            <person name="Nakayama K."/>
            <person name="Satake H."/>
        </authorList>
    </citation>
    <scope>NUCLEOTIDE SEQUENCE</scope>
</reference>
<protein>
    <submittedName>
        <fullName evidence="1">Uncharacterized protein</fullName>
    </submittedName>
</protein>
<reference evidence="1" key="2">
    <citation type="submission" date="2022-01" db="EMBL/GenBank/DDBJ databases">
        <authorList>
            <person name="Yamashiro T."/>
            <person name="Shiraishi A."/>
            <person name="Satake H."/>
            <person name="Nakayama K."/>
        </authorList>
    </citation>
    <scope>NUCLEOTIDE SEQUENCE</scope>
</reference>
<evidence type="ECO:0000313" key="2">
    <source>
        <dbReference type="Proteomes" id="UP001151760"/>
    </source>
</evidence>
<proteinExistence type="predicted"/>
<accession>A0ABQ5HLS2</accession>
<name>A0ABQ5HLS2_9ASTR</name>